<feature type="compositionally biased region" description="Pro residues" evidence="1">
    <location>
        <begin position="265"/>
        <end position="278"/>
    </location>
</feature>
<dbReference type="RefSeq" id="XP_006816637.1">
    <property type="nucleotide sequence ID" value="XM_006816574.1"/>
</dbReference>
<evidence type="ECO:0000256" key="2">
    <source>
        <dbReference type="SAM" id="Phobius"/>
    </source>
</evidence>
<keyword evidence="2" id="KW-0472">Membrane</keyword>
<reference evidence="4" key="1">
    <citation type="submission" date="2025-08" db="UniProtKB">
        <authorList>
            <consortium name="RefSeq"/>
        </authorList>
    </citation>
    <scope>IDENTIFICATION</scope>
    <source>
        <tissue evidence="4">Testes</tissue>
    </source>
</reference>
<feature type="compositionally biased region" description="Basic and acidic residues" evidence="1">
    <location>
        <begin position="255"/>
        <end position="264"/>
    </location>
</feature>
<feature type="transmembrane region" description="Helical" evidence="2">
    <location>
        <begin position="65"/>
        <end position="87"/>
    </location>
</feature>
<keyword evidence="3" id="KW-1185">Reference proteome</keyword>
<evidence type="ECO:0000313" key="4">
    <source>
        <dbReference type="RefSeq" id="XP_006816637.1"/>
    </source>
</evidence>
<dbReference type="InterPro" id="IPR001614">
    <property type="entry name" value="Myelin_PLP"/>
</dbReference>
<dbReference type="PANTHER" id="PTHR11683">
    <property type="entry name" value="MYELIN PROTEOLIPID"/>
    <property type="match status" value="1"/>
</dbReference>
<accession>A0ABM0M9E6</accession>
<protein>
    <submittedName>
        <fullName evidence="4">Neuronal membrane glycoprotein M6-a-like</fullName>
    </submittedName>
</protein>
<feature type="transmembrane region" description="Helical" evidence="2">
    <location>
        <begin position="20"/>
        <end position="45"/>
    </location>
</feature>
<name>A0ABM0M9E6_SACKO</name>
<organism evidence="3 4">
    <name type="scientific">Saccoglossus kowalevskii</name>
    <name type="common">Acorn worm</name>
    <dbReference type="NCBI Taxonomy" id="10224"/>
    <lineage>
        <taxon>Eukaryota</taxon>
        <taxon>Metazoa</taxon>
        <taxon>Hemichordata</taxon>
        <taxon>Enteropneusta</taxon>
        <taxon>Harrimaniidae</taxon>
        <taxon>Saccoglossus</taxon>
    </lineage>
</organism>
<keyword evidence="2" id="KW-0812">Transmembrane</keyword>
<feature type="region of interest" description="Disordered" evidence="1">
    <location>
        <begin position="255"/>
        <end position="290"/>
    </location>
</feature>
<dbReference type="PANTHER" id="PTHR11683:SF12">
    <property type="entry name" value="M6, ISOFORM F"/>
    <property type="match status" value="1"/>
</dbReference>
<evidence type="ECO:0000313" key="3">
    <source>
        <dbReference type="Proteomes" id="UP000694865"/>
    </source>
</evidence>
<dbReference type="Proteomes" id="UP000694865">
    <property type="component" value="Unplaced"/>
</dbReference>
<dbReference type="GeneID" id="102801637"/>
<feature type="transmembrane region" description="Helical" evidence="2">
    <location>
        <begin position="198"/>
        <end position="223"/>
    </location>
</feature>
<gene>
    <name evidence="4" type="primary">LOC102801637</name>
</gene>
<sequence length="297" mass="32676">MGCCDTGCCACTPWGSIVAFFVLISGLCVFCYFSIHAIIATLELFTGTEVENNEDYTDGIAGVKYAIYAIVGVIAVIGTIVLILGAIATCTTAKKSCKFGARCAGRLCIVIFEVVVYILCVCWILIFSVLVAPVVFGLMVTVFCNVDPVEQLTTNCLDLSSFGIVSRIAERVNGTTEICFDELAKFCDQTDVVFFNYLLTFIGCLIIIIGFIHFLMCLSANYAHLSHGRSSSTKYKQKQEIVDEENRYQMKTFSHDITEGDRGDIPPPPTVTPTPPPSEYNNAASTRDSYDLKQRYF</sequence>
<keyword evidence="2" id="KW-1133">Transmembrane helix</keyword>
<evidence type="ECO:0000256" key="1">
    <source>
        <dbReference type="SAM" id="MobiDB-lite"/>
    </source>
</evidence>
<dbReference type="Pfam" id="PF01275">
    <property type="entry name" value="Myelin_PLP"/>
    <property type="match status" value="1"/>
</dbReference>
<feature type="transmembrane region" description="Helical" evidence="2">
    <location>
        <begin position="107"/>
        <end position="140"/>
    </location>
</feature>
<proteinExistence type="predicted"/>